<evidence type="ECO:0000313" key="1">
    <source>
        <dbReference type="Proteomes" id="UP000095286"/>
    </source>
</evidence>
<protein>
    <submittedName>
        <fullName evidence="2">Protein disulfide-isomerase</fullName>
    </submittedName>
</protein>
<dbReference type="WBParaSite" id="RSKR_0000914300.1">
    <property type="protein sequence ID" value="RSKR_0000914300.1"/>
    <property type="gene ID" value="RSKR_0000914300"/>
</dbReference>
<evidence type="ECO:0000313" key="2">
    <source>
        <dbReference type="WBParaSite" id="RSKR_0000914300.1"/>
    </source>
</evidence>
<sequence length="1170" mass="132827">MNKYLRPPNNANKTNHLSSLCNCLRTSGSNCNFDNFVNENGVLGASTKGNHHSNPHDWNELGGVFYTISIILMFSGVIIVLMFRSIKRSKNHMEIDTLLETMRYREELDNNCRQKKRLKKAKNKVTAWLNKNNEKVWTSSAQITIRRSPTFTRQRRESHICVYSKIGYNGFAINVIKCANLLYGWYEFICPPLSVNVTAHIITISAISEVSMDYTLDLYLRQFWTDKRLAFRKYNSMNLTSLTVGFDMVKHLFVPDTFFPNEKKSFFHTTTSHNSFLRIDQDGNVIRSIRLTVTAFCPMNLRLFPLDTQSCPLEIESYGYSTQDIIYHWHEPNGTVFNTALSIDEDVNLAHFTIGDLTNIERTISLSTGEYSRLTAYFVFKRNIGFFLIQVYLPSSLIVVVSWISFWIQREAIQARITIGVTSVLTIVSTNSNTTSKVSYIRSLDIYLLVSFIFVFASLLEYAIIGYLMKKNKINAPKTSSAKSPTPNIQFYHLDETNHPQLMRANQPGTFVISKRSKKLKARNGTLTKHSDQDIPLLNLSPNHLTLITKTPHKRKSGFKPSDLDIISRVAFPLLVAAVASALDVDKEDGVVVLTEANFDDFIKENPLVLVEFYATFCGHCKSLAPEYAKASKLVKIPLAKVECTVEENLGKRFNIQGYPTIKLFNEKYTEPIDFDGTRDADGIVDWVNMKTDPDYKAPAEETVTLNGDNFDQYTGDKEIILVVFHAKWCGHCKNLMPELEKAAKVLKGDGIEIAKVDATEEKKLADQFNVKGFPTIKIMRNGRRFDYDGPREAQGIIKYMRDQAQPAAQEIKSVGEARKLFSKSDITIIGFFALEDGVQYNAFYEASEKMREQIKGIAFTTDLATMKHYSAQPGDIIIYYPSIFVSKYEKKQKVYNKNLATAEDLLAFWKDNSAPMVGQMTRANAAFAYSKFPLVVVYYNADFTPQYREGSQFWRKKVVEVANEYKDSKYRFAVADEEEFGKELAEVGLGDSGLEQNVIIFGFDGKKYPMDPNVYDGELDENLAQFMKDTNTGKVKAFVKSAPVPKSNNLAVKTVVASTFNKIVGDEKKDALIYLYAPWCGHCQKFEKPYSQLAEKLKKEQPNLVLGKMDATSNDPPLGFGVEGFPTIYFAPAGKKSEPIKYTGNRDLDDLVKFMKKHAVKSYQTKEEL</sequence>
<reference evidence="2" key="1">
    <citation type="submission" date="2016-11" db="UniProtKB">
        <authorList>
            <consortium name="WormBaseParasite"/>
        </authorList>
    </citation>
    <scope>IDENTIFICATION</scope>
    <source>
        <strain evidence="2">KR3021</strain>
    </source>
</reference>
<organism evidence="1 2">
    <name type="scientific">Rhabditophanes sp. KR3021</name>
    <dbReference type="NCBI Taxonomy" id="114890"/>
    <lineage>
        <taxon>Eukaryota</taxon>
        <taxon>Metazoa</taxon>
        <taxon>Ecdysozoa</taxon>
        <taxon>Nematoda</taxon>
        <taxon>Chromadorea</taxon>
        <taxon>Rhabditida</taxon>
        <taxon>Tylenchina</taxon>
        <taxon>Panagrolaimomorpha</taxon>
        <taxon>Strongyloidoidea</taxon>
        <taxon>Alloionematidae</taxon>
        <taxon>Rhabditophanes</taxon>
    </lineage>
</organism>
<dbReference type="Proteomes" id="UP000095286">
    <property type="component" value="Unplaced"/>
</dbReference>
<accession>A0AC35U9B3</accession>
<proteinExistence type="predicted"/>
<name>A0AC35U9B3_9BILA</name>